<comment type="caution">
    <text evidence="1">The sequence shown here is derived from an EMBL/GenBank/DDBJ whole genome shotgun (WGS) entry which is preliminary data.</text>
</comment>
<evidence type="ECO:0000313" key="1">
    <source>
        <dbReference type="EMBL" id="GEM89605.1"/>
    </source>
</evidence>
<protein>
    <submittedName>
        <fullName evidence="1">Uncharacterized protein</fullName>
    </submittedName>
</protein>
<organism evidence="1 2">
    <name type="scientific">Oceanithermus desulfurans NBRC 100063</name>
    <dbReference type="NCBI Taxonomy" id="1227550"/>
    <lineage>
        <taxon>Bacteria</taxon>
        <taxon>Thermotogati</taxon>
        <taxon>Deinococcota</taxon>
        <taxon>Deinococci</taxon>
        <taxon>Thermales</taxon>
        <taxon>Thermaceae</taxon>
        <taxon>Oceanithermus</taxon>
    </lineage>
</organism>
<name>A0A511RIY5_9DEIN</name>
<sequence length="65" mass="7293">MWVVGGRRWAGYASAIDAWRALRQQLHPDPPLGEGALFCGNRTVDSERGMDPRIMIRGSMPWAKP</sequence>
<accession>A0A511RIY5</accession>
<gene>
    <name evidence="1" type="ORF">ODE01S_10390</name>
</gene>
<proteinExistence type="predicted"/>
<dbReference type="Proteomes" id="UP000321827">
    <property type="component" value="Unassembled WGS sequence"/>
</dbReference>
<reference evidence="1 2" key="1">
    <citation type="submission" date="2019-07" db="EMBL/GenBank/DDBJ databases">
        <title>Whole genome shotgun sequence of Oceanithermus desulfurans NBRC 100063.</title>
        <authorList>
            <person name="Hosoyama A."/>
            <person name="Uohara A."/>
            <person name="Ohji S."/>
            <person name="Ichikawa N."/>
        </authorList>
    </citation>
    <scope>NUCLEOTIDE SEQUENCE [LARGE SCALE GENOMIC DNA]</scope>
    <source>
        <strain evidence="1 2">NBRC 100063</strain>
    </source>
</reference>
<dbReference type="AlphaFoldDB" id="A0A511RIY5"/>
<dbReference type="EMBL" id="BJXN01000006">
    <property type="protein sequence ID" value="GEM89605.1"/>
    <property type="molecule type" value="Genomic_DNA"/>
</dbReference>
<evidence type="ECO:0000313" key="2">
    <source>
        <dbReference type="Proteomes" id="UP000321827"/>
    </source>
</evidence>